<gene>
    <name evidence="6" type="ORF">TWF694_005565</name>
</gene>
<dbReference type="Proteomes" id="UP001365542">
    <property type="component" value="Unassembled WGS sequence"/>
</dbReference>
<comment type="caution">
    <text evidence="6">The sequence shown here is derived from an EMBL/GenBank/DDBJ whole genome shotgun (WGS) entry which is preliminary data.</text>
</comment>
<accession>A0AAV9WTH5</accession>
<keyword evidence="2 4" id="KW-0863">Zinc-finger</keyword>
<evidence type="ECO:0000313" key="6">
    <source>
        <dbReference type="EMBL" id="KAK6525427.1"/>
    </source>
</evidence>
<dbReference type="AlphaFoldDB" id="A0AAV9WTH5"/>
<dbReference type="EMBL" id="JAVHJO010000017">
    <property type="protein sequence ID" value="KAK6525427.1"/>
    <property type="molecule type" value="Genomic_DNA"/>
</dbReference>
<dbReference type="PROSITE" id="PS01360">
    <property type="entry name" value="ZF_MYND_1"/>
    <property type="match status" value="1"/>
</dbReference>
<evidence type="ECO:0000313" key="7">
    <source>
        <dbReference type="Proteomes" id="UP001365542"/>
    </source>
</evidence>
<dbReference type="PROSITE" id="PS50865">
    <property type="entry name" value="ZF_MYND_2"/>
    <property type="match status" value="1"/>
</dbReference>
<feature type="domain" description="MYND-type" evidence="5">
    <location>
        <begin position="10"/>
        <end position="48"/>
    </location>
</feature>
<organism evidence="6 7">
    <name type="scientific">Orbilia ellipsospora</name>
    <dbReference type="NCBI Taxonomy" id="2528407"/>
    <lineage>
        <taxon>Eukaryota</taxon>
        <taxon>Fungi</taxon>
        <taxon>Dikarya</taxon>
        <taxon>Ascomycota</taxon>
        <taxon>Pezizomycotina</taxon>
        <taxon>Orbiliomycetes</taxon>
        <taxon>Orbiliales</taxon>
        <taxon>Orbiliaceae</taxon>
        <taxon>Orbilia</taxon>
    </lineage>
</organism>
<evidence type="ECO:0000256" key="2">
    <source>
        <dbReference type="ARBA" id="ARBA00022771"/>
    </source>
</evidence>
<keyword evidence="1" id="KW-0479">Metal-binding</keyword>
<dbReference type="InterPro" id="IPR002893">
    <property type="entry name" value="Znf_MYND"/>
</dbReference>
<sequence>MESDPTTKVCATCGNSGETIKHCAKCKSEFYCSRDCQKAHWKEHKKVCGKTTPVEPAADASFSSSDKPFHSLDAGTWLHNRSEKDTFTLLIDTYRFRANDNLNLEKKTDPDDVLGGATDSSVAFRRFLELIERNSKLLPSWWAQEKSKECVEYGMNTTEWQSFRKSTSKDDIIKHYQDQYMPMQLRLFGEQVYGTGPGGQAGKGVLQAMKLMEGGGYHHSILNAESARSR</sequence>
<evidence type="ECO:0000256" key="1">
    <source>
        <dbReference type="ARBA" id="ARBA00022723"/>
    </source>
</evidence>
<evidence type="ECO:0000259" key="5">
    <source>
        <dbReference type="PROSITE" id="PS50865"/>
    </source>
</evidence>
<name>A0AAV9WTH5_9PEZI</name>
<evidence type="ECO:0000256" key="3">
    <source>
        <dbReference type="ARBA" id="ARBA00022833"/>
    </source>
</evidence>
<evidence type="ECO:0000256" key="4">
    <source>
        <dbReference type="PROSITE-ProRule" id="PRU00134"/>
    </source>
</evidence>
<proteinExistence type="predicted"/>
<keyword evidence="7" id="KW-1185">Reference proteome</keyword>
<reference evidence="6 7" key="1">
    <citation type="submission" date="2019-10" db="EMBL/GenBank/DDBJ databases">
        <authorList>
            <person name="Palmer J.M."/>
        </authorList>
    </citation>
    <scope>NUCLEOTIDE SEQUENCE [LARGE SCALE GENOMIC DNA]</scope>
    <source>
        <strain evidence="6 7">TWF694</strain>
    </source>
</reference>
<dbReference type="Gene3D" id="6.10.140.2220">
    <property type="match status" value="1"/>
</dbReference>
<keyword evidence="3" id="KW-0862">Zinc</keyword>
<dbReference type="GO" id="GO:0008270">
    <property type="term" value="F:zinc ion binding"/>
    <property type="evidence" value="ECO:0007669"/>
    <property type="project" value="UniProtKB-KW"/>
</dbReference>
<protein>
    <recommendedName>
        <fullName evidence="5">MYND-type domain-containing protein</fullName>
    </recommendedName>
</protein>
<dbReference type="Pfam" id="PF01753">
    <property type="entry name" value="zf-MYND"/>
    <property type="match status" value="1"/>
</dbReference>
<dbReference type="SUPFAM" id="SSF144232">
    <property type="entry name" value="HIT/MYND zinc finger-like"/>
    <property type="match status" value="1"/>
</dbReference>